<comment type="subcellular location">
    <subcellularLocation>
        <location evidence="3 18">Cytoplasm</location>
    </subcellularLocation>
</comment>
<dbReference type="PANTHER" id="PTHR21403">
    <property type="entry name" value="ATP PHOSPHORIBOSYLTRANSFERASE ATP-PRTASE"/>
    <property type="match status" value="1"/>
</dbReference>
<keyword evidence="15 18" id="KW-0460">Magnesium</keyword>
<dbReference type="PANTHER" id="PTHR21403:SF10">
    <property type="entry name" value="ATP PHOSPHORIBOSYLTRANSFERASE"/>
    <property type="match status" value="1"/>
</dbReference>
<dbReference type="InterPro" id="IPR013820">
    <property type="entry name" value="ATP_PRibTrfase_cat"/>
</dbReference>
<evidence type="ECO:0000256" key="8">
    <source>
        <dbReference type="ARBA" id="ARBA00022490"/>
    </source>
</evidence>
<name>A0A1F7SBZ6_9BACT</name>
<evidence type="ECO:0000256" key="11">
    <source>
        <dbReference type="ARBA" id="ARBA00022679"/>
    </source>
</evidence>
<evidence type="ECO:0000256" key="3">
    <source>
        <dbReference type="ARBA" id="ARBA00004496"/>
    </source>
</evidence>
<comment type="activity regulation">
    <text evidence="18">Feedback inhibited by histidine.</text>
</comment>
<evidence type="ECO:0000256" key="13">
    <source>
        <dbReference type="ARBA" id="ARBA00022741"/>
    </source>
</evidence>
<dbReference type="InterPro" id="IPR001348">
    <property type="entry name" value="ATP_PRibTrfase_HisG"/>
</dbReference>
<evidence type="ECO:0000256" key="18">
    <source>
        <dbReference type="HAMAP-Rule" id="MF_00079"/>
    </source>
</evidence>
<comment type="similarity">
    <text evidence="5 18">Belongs to the ATP phosphoribosyltransferase family. Long subfamily.</text>
</comment>
<evidence type="ECO:0000256" key="1">
    <source>
        <dbReference type="ARBA" id="ARBA00000915"/>
    </source>
</evidence>
<dbReference type="InterPro" id="IPR020621">
    <property type="entry name" value="ATP-PRT_HisG_long"/>
</dbReference>
<sequence length="289" mass="32103">MKLKIGLPKGSLQESTLKIFKKAGFQITVGSRSYIPYIDDPELEGLLVRAQEMARYVENGVLDAGITGKDWILEQNSKVIEVADLNYSKEGLMPVRWVVAVPVDSKIKSVKDLKGKRIATELVGFTKRYFKSKKIDCAVEFSWGATEVKPPYLADAIVDVTETGASLKANNLRIIDTILESTTKFIANKNSWKDRWKRNKIQDLAILLQGALNAEIKVGLKMNVKTKNLNKITSLLSALHTPTISTLADSGWLALEVITDEKKVRDLIPRLKAAGASGIVEYPLNKVIY</sequence>
<keyword evidence="9 18" id="KW-0028">Amino-acid biosynthesis</keyword>
<evidence type="ECO:0000256" key="12">
    <source>
        <dbReference type="ARBA" id="ARBA00022723"/>
    </source>
</evidence>
<dbReference type="HAMAP" id="MF_00079">
    <property type="entry name" value="HisG_Long"/>
    <property type="match status" value="1"/>
</dbReference>
<evidence type="ECO:0000256" key="16">
    <source>
        <dbReference type="ARBA" id="ARBA00023102"/>
    </source>
</evidence>
<evidence type="ECO:0000256" key="9">
    <source>
        <dbReference type="ARBA" id="ARBA00022605"/>
    </source>
</evidence>
<comment type="function">
    <text evidence="17 18">Catalyzes the condensation of ATP and 5-phosphoribose 1-diphosphate to form N'-(5'-phosphoribosyl)-ATP (PR-ATP). Has a crucial role in the pathway because the rate of histidine biosynthesis seems to be controlled primarily by regulation of HisG enzymatic activity.</text>
</comment>
<evidence type="ECO:0000256" key="10">
    <source>
        <dbReference type="ARBA" id="ARBA00022676"/>
    </source>
</evidence>
<evidence type="ECO:0000256" key="4">
    <source>
        <dbReference type="ARBA" id="ARBA00004667"/>
    </source>
</evidence>
<dbReference type="Gene3D" id="3.40.190.10">
    <property type="entry name" value="Periplasmic binding protein-like II"/>
    <property type="match status" value="2"/>
</dbReference>
<evidence type="ECO:0000256" key="14">
    <source>
        <dbReference type="ARBA" id="ARBA00022840"/>
    </source>
</evidence>
<dbReference type="GO" id="GO:0005737">
    <property type="term" value="C:cytoplasm"/>
    <property type="evidence" value="ECO:0007669"/>
    <property type="project" value="UniProtKB-SubCell"/>
</dbReference>
<evidence type="ECO:0000256" key="7">
    <source>
        <dbReference type="ARBA" id="ARBA00020998"/>
    </source>
</evidence>
<dbReference type="AlphaFoldDB" id="A0A1F7SBZ6"/>
<keyword evidence="11 18" id="KW-0808">Transferase</keyword>
<keyword evidence="13 18" id="KW-0547">Nucleotide-binding</keyword>
<dbReference type="EC" id="2.4.2.17" evidence="6 18"/>
<dbReference type="InterPro" id="IPR013115">
    <property type="entry name" value="HisG_C"/>
</dbReference>
<keyword evidence="12 18" id="KW-0479">Metal-binding</keyword>
<dbReference type="Pfam" id="PF01634">
    <property type="entry name" value="HisG"/>
    <property type="match status" value="1"/>
</dbReference>
<keyword evidence="14 18" id="KW-0067">ATP-binding</keyword>
<evidence type="ECO:0000256" key="5">
    <source>
        <dbReference type="ARBA" id="ARBA00007955"/>
    </source>
</evidence>
<gene>
    <name evidence="18" type="primary">hisG</name>
    <name evidence="21" type="ORF">A3G31_01005</name>
</gene>
<dbReference type="GO" id="GO:0005524">
    <property type="term" value="F:ATP binding"/>
    <property type="evidence" value="ECO:0007669"/>
    <property type="project" value="UniProtKB-KW"/>
</dbReference>
<dbReference type="CDD" id="cd13593">
    <property type="entry name" value="PBP2_HisGL3"/>
    <property type="match status" value="1"/>
</dbReference>
<comment type="catalytic activity">
    <reaction evidence="1 18">
        <text>1-(5-phospho-beta-D-ribosyl)-ATP + diphosphate = 5-phospho-alpha-D-ribose 1-diphosphate + ATP</text>
        <dbReference type="Rhea" id="RHEA:18473"/>
        <dbReference type="ChEBI" id="CHEBI:30616"/>
        <dbReference type="ChEBI" id="CHEBI:33019"/>
        <dbReference type="ChEBI" id="CHEBI:58017"/>
        <dbReference type="ChEBI" id="CHEBI:73183"/>
        <dbReference type="EC" id="2.4.2.17"/>
    </reaction>
</comment>
<dbReference type="GO" id="GO:0000287">
    <property type="term" value="F:magnesium ion binding"/>
    <property type="evidence" value="ECO:0007669"/>
    <property type="project" value="UniProtKB-UniRule"/>
</dbReference>
<dbReference type="Gene3D" id="3.30.70.120">
    <property type="match status" value="1"/>
</dbReference>
<dbReference type="SUPFAM" id="SSF54913">
    <property type="entry name" value="GlnB-like"/>
    <property type="match status" value="1"/>
</dbReference>
<evidence type="ECO:0000256" key="17">
    <source>
        <dbReference type="ARBA" id="ARBA00024861"/>
    </source>
</evidence>
<dbReference type="EMBL" id="MGDI01000045">
    <property type="protein sequence ID" value="OGL51306.1"/>
    <property type="molecule type" value="Genomic_DNA"/>
</dbReference>
<keyword evidence="10 18" id="KW-0328">Glycosyltransferase</keyword>
<evidence type="ECO:0000256" key="2">
    <source>
        <dbReference type="ARBA" id="ARBA00001946"/>
    </source>
</evidence>
<reference evidence="21 22" key="1">
    <citation type="journal article" date="2016" name="Nat. Commun.">
        <title>Thousands of microbial genomes shed light on interconnected biogeochemical processes in an aquifer system.</title>
        <authorList>
            <person name="Anantharaman K."/>
            <person name="Brown C.T."/>
            <person name="Hug L.A."/>
            <person name="Sharon I."/>
            <person name="Castelle C.J."/>
            <person name="Probst A.J."/>
            <person name="Thomas B.C."/>
            <person name="Singh A."/>
            <person name="Wilkins M.J."/>
            <person name="Karaoz U."/>
            <person name="Brodie E.L."/>
            <person name="Williams K.H."/>
            <person name="Hubbard S.S."/>
            <person name="Banfield J.F."/>
        </authorList>
    </citation>
    <scope>NUCLEOTIDE SEQUENCE [LARGE SCALE GENOMIC DNA]</scope>
</reference>
<keyword evidence="8 18" id="KW-0963">Cytoplasm</keyword>
<comment type="pathway">
    <text evidence="4 18">Amino-acid biosynthesis; L-histidine biosynthesis; L-histidine from 5-phospho-alpha-D-ribose 1-diphosphate: step 1/9.</text>
</comment>
<dbReference type="InterPro" id="IPR015867">
    <property type="entry name" value="N-reg_PII/ATP_PRibTrfase_C"/>
</dbReference>
<evidence type="ECO:0000313" key="22">
    <source>
        <dbReference type="Proteomes" id="UP000178082"/>
    </source>
</evidence>
<dbReference type="UniPathway" id="UPA00031">
    <property type="reaction ID" value="UER00006"/>
</dbReference>
<keyword evidence="16 18" id="KW-0368">Histidine biosynthesis</keyword>
<evidence type="ECO:0000256" key="15">
    <source>
        <dbReference type="ARBA" id="ARBA00022842"/>
    </source>
</evidence>
<comment type="cofactor">
    <cofactor evidence="2 18">
        <name>Mg(2+)</name>
        <dbReference type="ChEBI" id="CHEBI:18420"/>
    </cofactor>
</comment>
<dbReference type="GO" id="GO:0003879">
    <property type="term" value="F:ATP phosphoribosyltransferase activity"/>
    <property type="evidence" value="ECO:0007669"/>
    <property type="project" value="UniProtKB-UniRule"/>
</dbReference>
<dbReference type="FunFam" id="3.30.70.120:FF:000002">
    <property type="entry name" value="ATP phosphoribosyltransferase"/>
    <property type="match status" value="1"/>
</dbReference>
<accession>A0A1F7SBZ6</accession>
<comment type="caution">
    <text evidence="21">The sequence shown here is derived from an EMBL/GenBank/DDBJ whole genome shotgun (WGS) entry which is preliminary data.</text>
</comment>
<dbReference type="STRING" id="1817883.A3G31_01005"/>
<dbReference type="Pfam" id="PF08029">
    <property type="entry name" value="HisG_C"/>
    <property type="match status" value="1"/>
</dbReference>
<evidence type="ECO:0000256" key="6">
    <source>
        <dbReference type="ARBA" id="ARBA00011946"/>
    </source>
</evidence>
<dbReference type="NCBIfam" id="TIGR03455">
    <property type="entry name" value="HisG_C-term"/>
    <property type="match status" value="1"/>
</dbReference>
<dbReference type="SUPFAM" id="SSF53850">
    <property type="entry name" value="Periplasmic binding protein-like II"/>
    <property type="match status" value="1"/>
</dbReference>
<feature type="domain" description="ATP phosphoribosyltransferase catalytic" evidence="19">
    <location>
        <begin position="49"/>
        <end position="209"/>
    </location>
</feature>
<dbReference type="InterPro" id="IPR011322">
    <property type="entry name" value="N-reg_PII-like_a/b"/>
</dbReference>
<evidence type="ECO:0000313" key="21">
    <source>
        <dbReference type="EMBL" id="OGL51306.1"/>
    </source>
</evidence>
<proteinExistence type="inferred from homology"/>
<dbReference type="NCBIfam" id="TIGR00070">
    <property type="entry name" value="hisG"/>
    <property type="match status" value="1"/>
</dbReference>
<evidence type="ECO:0000259" key="19">
    <source>
        <dbReference type="Pfam" id="PF01634"/>
    </source>
</evidence>
<protein>
    <recommendedName>
        <fullName evidence="7 18">ATP phosphoribosyltransferase</fullName>
        <shortName evidence="18">ATP-PRT</shortName>
        <shortName evidence="18">ATP-PRTase</shortName>
        <ecNumber evidence="6 18">2.4.2.17</ecNumber>
    </recommendedName>
</protein>
<dbReference type="GO" id="GO:0000105">
    <property type="term" value="P:L-histidine biosynthetic process"/>
    <property type="evidence" value="ECO:0007669"/>
    <property type="project" value="UniProtKB-UniRule"/>
</dbReference>
<evidence type="ECO:0000259" key="20">
    <source>
        <dbReference type="Pfam" id="PF08029"/>
    </source>
</evidence>
<dbReference type="Proteomes" id="UP000178082">
    <property type="component" value="Unassembled WGS sequence"/>
</dbReference>
<organism evidence="21 22">
    <name type="scientific">Candidatus Schekmanbacteria bacterium RIFCSPLOWO2_12_FULL_38_15</name>
    <dbReference type="NCBI Taxonomy" id="1817883"/>
    <lineage>
        <taxon>Bacteria</taxon>
        <taxon>Candidatus Schekmaniibacteriota</taxon>
    </lineage>
</organism>
<dbReference type="FunFam" id="3.40.190.10:FF:000258">
    <property type="entry name" value="ATP phosphoribosyltransferase"/>
    <property type="match status" value="1"/>
</dbReference>
<feature type="domain" description="Histidine biosynthesis HisG C-terminal" evidence="20">
    <location>
        <begin position="214"/>
        <end position="286"/>
    </location>
</feature>